<dbReference type="OrthoDB" id="3265311at2759"/>
<evidence type="ECO:0000313" key="2">
    <source>
        <dbReference type="EMBL" id="GJE94830.1"/>
    </source>
</evidence>
<comment type="caution">
    <text evidence="2">The sequence shown here is derived from an EMBL/GenBank/DDBJ whole genome shotgun (WGS) entry which is preliminary data.</text>
</comment>
<organism evidence="2 3">
    <name type="scientific">Phanerochaete sordida</name>
    <dbReference type="NCBI Taxonomy" id="48140"/>
    <lineage>
        <taxon>Eukaryota</taxon>
        <taxon>Fungi</taxon>
        <taxon>Dikarya</taxon>
        <taxon>Basidiomycota</taxon>
        <taxon>Agaricomycotina</taxon>
        <taxon>Agaricomycetes</taxon>
        <taxon>Polyporales</taxon>
        <taxon>Phanerochaetaceae</taxon>
        <taxon>Phanerochaete</taxon>
    </lineage>
</organism>
<feature type="region of interest" description="Disordered" evidence="1">
    <location>
        <begin position="1"/>
        <end position="21"/>
    </location>
</feature>
<dbReference type="AlphaFoldDB" id="A0A9P3GJP8"/>
<feature type="region of interest" description="Disordered" evidence="1">
    <location>
        <begin position="445"/>
        <end position="549"/>
    </location>
</feature>
<name>A0A9P3GJP8_9APHY</name>
<feature type="compositionally biased region" description="Low complexity" evidence="1">
    <location>
        <begin position="193"/>
        <end position="204"/>
    </location>
</feature>
<keyword evidence="3" id="KW-1185">Reference proteome</keyword>
<dbReference type="EMBL" id="BPQB01000043">
    <property type="protein sequence ID" value="GJE94830.1"/>
    <property type="molecule type" value="Genomic_DNA"/>
</dbReference>
<gene>
    <name evidence="2" type="ORF">PsYK624_110050</name>
</gene>
<feature type="region of interest" description="Disordered" evidence="1">
    <location>
        <begin position="163"/>
        <end position="204"/>
    </location>
</feature>
<proteinExistence type="predicted"/>
<evidence type="ECO:0000256" key="1">
    <source>
        <dbReference type="SAM" id="MobiDB-lite"/>
    </source>
</evidence>
<feature type="compositionally biased region" description="Low complexity" evidence="1">
    <location>
        <begin position="465"/>
        <end position="496"/>
    </location>
</feature>
<protein>
    <submittedName>
        <fullName evidence="2">Uncharacterized protein</fullName>
    </submittedName>
</protein>
<sequence length="565" mass="60172">MASTSRRRTQKARSPSDTFRPKFPLDPFAAAAAAAREPWYITADSLPSVASQGRRDVFLALGAPSPQDLDALLSSKQLANSLLLIASHEPPTIPHTTLPTVRVLRLDGPLAIEQAGAVRFVNVLEWAERVARLWRRYGGYGAAELTGEDDGLDYLTPPSILRFRSSQSTPSSPRSSTTQLSDPRASISTVEFGRPGRPRSVSSRLLGRARQLSLPAVDPSQRPFDGIINFLPAEVSDKALLKQAILVTTISRPFLISNGPLSSDRGSRKSIFASKSTTSVYLPPTPPTHSRDSLSSLPLAPGKAHLVHVFPAESRSLHSFARSKLVQSLEAFLLSFGGPTALDFHGAADDLADRLKPYIMTAGSLGQTFATGAGATSTSPYDACPSDCCLAELVLCGSLDGEDPHSRPQSDRTRALVTRLTPRALLTQASDVVLLADDAPVVIVSQSDPGHMAPPMAGRLPRENSTSSSSSASSSSMPGTPSSFSSLRSTSPRSPLAMSETITGIAGLPTPPDSEESGGENGAEDVAYRPRKQVPANAPAKSKDVAVAGPRVKKMRWKFWNRAKS</sequence>
<accession>A0A9P3GJP8</accession>
<reference evidence="2 3" key="1">
    <citation type="submission" date="2021-08" db="EMBL/GenBank/DDBJ databases">
        <title>Draft Genome Sequence of Phanerochaete sordida strain YK-624.</title>
        <authorList>
            <person name="Mori T."/>
            <person name="Dohra H."/>
            <person name="Suzuki T."/>
            <person name="Kawagishi H."/>
            <person name="Hirai H."/>
        </authorList>
    </citation>
    <scope>NUCLEOTIDE SEQUENCE [LARGE SCALE GENOMIC DNA]</scope>
    <source>
        <strain evidence="2 3">YK-624</strain>
    </source>
</reference>
<evidence type="ECO:0000313" key="3">
    <source>
        <dbReference type="Proteomes" id="UP000703269"/>
    </source>
</evidence>
<dbReference type="Proteomes" id="UP000703269">
    <property type="component" value="Unassembled WGS sequence"/>
</dbReference>
<feature type="compositionally biased region" description="Basic residues" evidence="1">
    <location>
        <begin position="1"/>
        <end position="11"/>
    </location>
</feature>
<feature type="compositionally biased region" description="Low complexity" evidence="1">
    <location>
        <begin position="164"/>
        <end position="179"/>
    </location>
</feature>